<feature type="region of interest" description="Disordered" evidence="6">
    <location>
        <begin position="157"/>
        <end position="181"/>
    </location>
</feature>
<reference evidence="9 11" key="1">
    <citation type="journal article" date="2008" name="Science">
        <title>The Physcomitrella genome reveals evolutionary insights into the conquest of land by plants.</title>
        <authorList>
            <person name="Rensing S."/>
            <person name="Lang D."/>
            <person name="Zimmer A."/>
            <person name="Terry A."/>
            <person name="Salamov A."/>
            <person name="Shapiro H."/>
            <person name="Nishiyama T."/>
            <person name="Perroud P.-F."/>
            <person name="Lindquist E."/>
            <person name="Kamisugi Y."/>
            <person name="Tanahashi T."/>
            <person name="Sakakibara K."/>
            <person name="Fujita T."/>
            <person name="Oishi K."/>
            <person name="Shin-I T."/>
            <person name="Kuroki Y."/>
            <person name="Toyoda A."/>
            <person name="Suzuki Y."/>
            <person name="Hashimoto A."/>
            <person name="Yamaguchi K."/>
            <person name="Sugano A."/>
            <person name="Kohara Y."/>
            <person name="Fujiyama A."/>
            <person name="Anterola A."/>
            <person name="Aoki S."/>
            <person name="Ashton N."/>
            <person name="Barbazuk W.B."/>
            <person name="Barker E."/>
            <person name="Bennetzen J."/>
            <person name="Bezanilla M."/>
            <person name="Blankenship R."/>
            <person name="Cho S.H."/>
            <person name="Dutcher S."/>
            <person name="Estelle M."/>
            <person name="Fawcett J.A."/>
            <person name="Gundlach H."/>
            <person name="Hanada K."/>
            <person name="Heyl A."/>
            <person name="Hicks K.A."/>
            <person name="Hugh J."/>
            <person name="Lohr M."/>
            <person name="Mayer K."/>
            <person name="Melkozernov A."/>
            <person name="Murata T."/>
            <person name="Nelson D."/>
            <person name="Pils B."/>
            <person name="Prigge M."/>
            <person name="Reiss B."/>
            <person name="Renner T."/>
            <person name="Rombauts S."/>
            <person name="Rushton P."/>
            <person name="Sanderfoot A."/>
            <person name="Schween G."/>
            <person name="Shiu S.-H."/>
            <person name="Stueber K."/>
            <person name="Theodoulou F.L."/>
            <person name="Tu H."/>
            <person name="Van de Peer Y."/>
            <person name="Verrier P.J."/>
            <person name="Waters E."/>
            <person name="Wood A."/>
            <person name="Yang L."/>
            <person name="Cove D."/>
            <person name="Cuming A."/>
            <person name="Hasebe M."/>
            <person name="Lucas S."/>
            <person name="Mishler D.B."/>
            <person name="Reski R."/>
            <person name="Grigoriev I."/>
            <person name="Quatrano R.S."/>
            <person name="Boore J.L."/>
        </authorList>
    </citation>
    <scope>NUCLEOTIDE SEQUENCE [LARGE SCALE GENOMIC DNA]</scope>
    <source>
        <strain evidence="10 11">cv. Gransden 2004</strain>
    </source>
</reference>
<dbReference type="RefSeq" id="XP_024360910.1">
    <property type="nucleotide sequence ID" value="XM_024505142.2"/>
</dbReference>
<sequence>MALVQGIQTVLYSHMRHLQPPHQPLECSSNLKDFSCKDFRGNRGLGSQTKRIISAEARKQRFARLRFFHQEPVWLTYRSKLRGEKFVLGSGPLNCLQTRQVEHAEDTLPKEKTLDSCVEIKKGDVTETDEWAVKKGLNALDAYFDKLHASRAEEKSISTLRSQGTDTGVPTTALPPKTDSSGLVVTSEVADAGNVVKDRVEDDKFKSKTDAHSDKSGLDALDAYFGKLREPEKIAGSYEDIKKAVEEGKQSTVNEEKEVNIKVAGASETSAEEDEELEYRELMKELEKALRQQAESGKLLSAENENFMQGSSWGLQAATPNSYFVNGLVALNIAVYLFGLASPLEVPGMVDASLPYLYGAKVNELIVNGDWWRLVTPMFLHSGLLHLGLSTWALLEFGPAVESAYGTLGFTMIYLLGGAYGNLLSFFHTPQGTVGGSGPIFALMAAWVVYILRNRDIIGLDVAGEIVRKVIIFTAITYALCNSFPVDDWTHLGAAISGLSFGLLTCPLVRVNVHVEDVNDENDDDAMESYLLLNEGIHPYRLLLVFGLSVAVFFALYSVGVPYATEFHFLHGGLGDEYW</sequence>
<dbReference type="Gene3D" id="1.20.1540.10">
    <property type="entry name" value="Rhomboid-like"/>
    <property type="match status" value="1"/>
</dbReference>
<dbReference type="SUPFAM" id="SSF144091">
    <property type="entry name" value="Rhomboid-like"/>
    <property type="match status" value="1"/>
</dbReference>
<evidence type="ECO:0000256" key="5">
    <source>
        <dbReference type="ARBA" id="ARBA00023136"/>
    </source>
</evidence>
<dbReference type="EMBL" id="ABEU02000022">
    <property type="protein sequence ID" value="PNR30575.1"/>
    <property type="molecule type" value="Genomic_DNA"/>
</dbReference>
<proteinExistence type="inferred from homology"/>
<dbReference type="Gramene" id="Pp3c22_8560V3.2">
    <property type="protein sequence ID" value="Pp3c22_8560V3.2"/>
    <property type="gene ID" value="Pp3c22_8560"/>
</dbReference>
<reference evidence="9 11" key="2">
    <citation type="journal article" date="2018" name="Plant J.">
        <title>The Physcomitrella patens chromosome-scale assembly reveals moss genome structure and evolution.</title>
        <authorList>
            <person name="Lang D."/>
            <person name="Ullrich K.K."/>
            <person name="Murat F."/>
            <person name="Fuchs J."/>
            <person name="Jenkins J."/>
            <person name="Haas F.B."/>
            <person name="Piednoel M."/>
            <person name="Gundlach H."/>
            <person name="Van Bel M."/>
            <person name="Meyberg R."/>
            <person name="Vives C."/>
            <person name="Morata J."/>
            <person name="Symeonidi A."/>
            <person name="Hiss M."/>
            <person name="Muchero W."/>
            <person name="Kamisugi Y."/>
            <person name="Saleh O."/>
            <person name="Blanc G."/>
            <person name="Decker E.L."/>
            <person name="van Gessel N."/>
            <person name="Grimwood J."/>
            <person name="Hayes R.D."/>
            <person name="Graham S.W."/>
            <person name="Gunter L.E."/>
            <person name="McDaniel S.F."/>
            <person name="Hoernstein S.N.W."/>
            <person name="Larsson A."/>
            <person name="Li F.W."/>
            <person name="Perroud P.F."/>
            <person name="Phillips J."/>
            <person name="Ranjan P."/>
            <person name="Rokshar D.S."/>
            <person name="Rothfels C.J."/>
            <person name="Schneider L."/>
            <person name="Shu S."/>
            <person name="Stevenson D.W."/>
            <person name="Thummler F."/>
            <person name="Tillich M."/>
            <person name="Villarreal Aguilar J.C."/>
            <person name="Widiez T."/>
            <person name="Wong G.K."/>
            <person name="Wymore A."/>
            <person name="Zhang Y."/>
            <person name="Zimmer A.D."/>
            <person name="Quatrano R.S."/>
            <person name="Mayer K.F.X."/>
            <person name="Goodstein D."/>
            <person name="Casacuberta J.M."/>
            <person name="Vandepoele K."/>
            <person name="Reski R."/>
            <person name="Cuming A.C."/>
            <person name="Tuskan G.A."/>
            <person name="Maumus F."/>
            <person name="Salse J."/>
            <person name="Schmutz J."/>
            <person name="Rensing S.A."/>
        </authorList>
    </citation>
    <scope>NUCLEOTIDE SEQUENCE [LARGE SCALE GENOMIC DNA]</scope>
    <source>
        <strain evidence="10 11">cv. Gransden 2004</strain>
    </source>
</reference>
<feature type="domain" description="Peptidase S54 rhomboid" evidence="8">
    <location>
        <begin position="369"/>
        <end position="506"/>
    </location>
</feature>
<dbReference type="EnsemblPlants" id="Pp3c22_8560V3.1">
    <property type="protein sequence ID" value="Pp3c22_8560V3.1"/>
    <property type="gene ID" value="Pp3c22_8560"/>
</dbReference>
<dbReference type="eggNOG" id="KOG2289">
    <property type="taxonomic scope" value="Eukaryota"/>
</dbReference>
<dbReference type="Pfam" id="PF01694">
    <property type="entry name" value="Rhomboid"/>
    <property type="match status" value="1"/>
</dbReference>
<dbReference type="PANTHER" id="PTHR43731:SF30">
    <property type="entry name" value="RHOMBOID-LIKE PROTEIN 9, CHLOROPLASTIC"/>
    <property type="match status" value="1"/>
</dbReference>
<dbReference type="HOGENOM" id="CLU_470442_0_0_1"/>
<evidence type="ECO:0000259" key="8">
    <source>
        <dbReference type="Pfam" id="PF01694"/>
    </source>
</evidence>
<evidence type="ECO:0000313" key="9">
    <source>
        <dbReference type="EMBL" id="PNR30575.1"/>
    </source>
</evidence>
<organism evidence="9">
    <name type="scientific">Physcomitrium patens</name>
    <name type="common">Spreading-leaved earth moss</name>
    <name type="synonym">Physcomitrella patens</name>
    <dbReference type="NCBI Taxonomy" id="3218"/>
    <lineage>
        <taxon>Eukaryota</taxon>
        <taxon>Viridiplantae</taxon>
        <taxon>Streptophyta</taxon>
        <taxon>Embryophyta</taxon>
        <taxon>Bryophyta</taxon>
        <taxon>Bryophytina</taxon>
        <taxon>Bryopsida</taxon>
        <taxon>Funariidae</taxon>
        <taxon>Funariales</taxon>
        <taxon>Funariaceae</taxon>
        <taxon>Physcomitrium</taxon>
    </lineage>
</organism>
<dbReference type="PANTHER" id="PTHR43731">
    <property type="entry name" value="RHOMBOID PROTEASE"/>
    <property type="match status" value="1"/>
</dbReference>
<keyword evidence="11" id="KW-1185">Reference proteome</keyword>
<keyword evidence="3 7" id="KW-0812">Transmembrane</keyword>
<gene>
    <name evidence="10" type="primary">LOC112275110</name>
    <name evidence="9" type="ORF">PHYPA_026891</name>
</gene>
<evidence type="ECO:0000256" key="6">
    <source>
        <dbReference type="SAM" id="MobiDB-lite"/>
    </source>
</evidence>
<dbReference type="InterPro" id="IPR050925">
    <property type="entry name" value="Rhomboid_protease_S54"/>
</dbReference>
<comment type="subcellular location">
    <subcellularLocation>
        <location evidence="1">Membrane</location>
        <topology evidence="1">Multi-pass membrane protein</topology>
    </subcellularLocation>
</comment>
<keyword evidence="5 7" id="KW-0472">Membrane</keyword>
<dbReference type="Proteomes" id="UP000006727">
    <property type="component" value="Chromosome 22"/>
</dbReference>
<name>A9RIZ9_PHYPA</name>
<dbReference type="STRING" id="3218.A9RIZ9"/>
<dbReference type="GeneID" id="112275110"/>
<feature type="compositionally biased region" description="Polar residues" evidence="6">
    <location>
        <begin position="157"/>
        <end position="170"/>
    </location>
</feature>
<dbReference type="EnsemblPlants" id="Pp3c22_8560V3.3">
    <property type="protein sequence ID" value="Pp3c22_8560V3.3"/>
    <property type="gene ID" value="Pp3c22_8560"/>
</dbReference>
<feature type="transmembrane region" description="Helical" evidence="7">
    <location>
        <begin position="407"/>
        <end position="427"/>
    </location>
</feature>
<dbReference type="GO" id="GO:0004252">
    <property type="term" value="F:serine-type endopeptidase activity"/>
    <property type="evidence" value="ECO:0000318"/>
    <property type="project" value="GO_Central"/>
</dbReference>
<dbReference type="InterPro" id="IPR022764">
    <property type="entry name" value="Peptidase_S54_rhomboid_dom"/>
</dbReference>
<reference evidence="10" key="3">
    <citation type="submission" date="2020-12" db="UniProtKB">
        <authorList>
            <consortium name="EnsemblPlants"/>
        </authorList>
    </citation>
    <scope>IDENTIFICATION</scope>
</reference>
<comment type="similarity">
    <text evidence="2">Belongs to the peptidase S54 family.</text>
</comment>
<evidence type="ECO:0000256" key="4">
    <source>
        <dbReference type="ARBA" id="ARBA00022989"/>
    </source>
</evidence>
<evidence type="ECO:0000256" key="3">
    <source>
        <dbReference type="ARBA" id="ARBA00022692"/>
    </source>
</evidence>
<dbReference type="InterPro" id="IPR035952">
    <property type="entry name" value="Rhomboid-like_sf"/>
</dbReference>
<dbReference type="Gramene" id="Pp3c22_8560V3.4">
    <property type="protein sequence ID" value="Pp3c22_8560V3.4"/>
    <property type="gene ID" value="Pp3c22_8560"/>
</dbReference>
<dbReference type="PaxDb" id="3218-PP1S12_109V6.2"/>
<dbReference type="AlphaFoldDB" id="A9RIZ9"/>
<evidence type="ECO:0000256" key="2">
    <source>
        <dbReference type="ARBA" id="ARBA00009045"/>
    </source>
</evidence>
<protein>
    <recommendedName>
        <fullName evidence="8">Peptidase S54 rhomboid domain-containing protein</fullName>
    </recommendedName>
</protein>
<feature type="transmembrane region" description="Helical" evidence="7">
    <location>
        <begin position="542"/>
        <end position="564"/>
    </location>
</feature>
<dbReference type="RefSeq" id="XP_024360911.1">
    <property type="nucleotide sequence ID" value="XM_024505143.2"/>
</dbReference>
<dbReference type="EnsemblPlants" id="Pp3c22_8560V3.2">
    <property type="protein sequence ID" value="Pp3c22_8560V3.2"/>
    <property type="gene ID" value="Pp3c22_8560"/>
</dbReference>
<feature type="transmembrane region" description="Helical" evidence="7">
    <location>
        <begin position="433"/>
        <end position="452"/>
    </location>
</feature>
<dbReference type="GO" id="GO:0016020">
    <property type="term" value="C:membrane"/>
    <property type="evidence" value="ECO:0007669"/>
    <property type="project" value="UniProtKB-SubCell"/>
</dbReference>
<evidence type="ECO:0000256" key="7">
    <source>
        <dbReference type="SAM" id="Phobius"/>
    </source>
</evidence>
<dbReference type="EnsemblPlants" id="Pp3c22_8560V3.4">
    <property type="protein sequence ID" value="Pp3c22_8560V3.4"/>
    <property type="gene ID" value="Pp3c22_8560"/>
</dbReference>
<dbReference type="Gramene" id="Pp3c22_8560V3.1">
    <property type="protein sequence ID" value="Pp3c22_8560V3.1"/>
    <property type="gene ID" value="Pp3c22_8560"/>
</dbReference>
<dbReference type="RefSeq" id="XP_024360909.1">
    <property type="nucleotide sequence ID" value="XM_024505141.2"/>
</dbReference>
<dbReference type="OrthoDB" id="418595at2759"/>
<evidence type="ECO:0000313" key="11">
    <source>
        <dbReference type="Proteomes" id="UP000006727"/>
    </source>
</evidence>
<dbReference type="Gramene" id="Pp3c22_8560V3.3">
    <property type="protein sequence ID" value="Pp3c22_8560V3.3"/>
    <property type="gene ID" value="Pp3c22_8560"/>
</dbReference>
<evidence type="ECO:0000313" key="10">
    <source>
        <dbReference type="EnsemblPlants" id="Pp3c22_8560V3.1"/>
    </source>
</evidence>
<accession>A9RIZ9</accession>
<evidence type="ECO:0000256" key="1">
    <source>
        <dbReference type="ARBA" id="ARBA00004141"/>
    </source>
</evidence>
<keyword evidence="4 7" id="KW-1133">Transmembrane helix</keyword>